<protein>
    <submittedName>
        <fullName evidence="1">Uncharacterized protein</fullName>
    </submittedName>
</protein>
<evidence type="ECO:0000313" key="1">
    <source>
        <dbReference type="EMBL" id="JAD32757.1"/>
    </source>
</evidence>
<dbReference type="PROSITE" id="PS51257">
    <property type="entry name" value="PROKAR_LIPOPROTEIN"/>
    <property type="match status" value="1"/>
</dbReference>
<organism evidence="1">
    <name type="scientific">Arundo donax</name>
    <name type="common">Giant reed</name>
    <name type="synonym">Donax arundinaceus</name>
    <dbReference type="NCBI Taxonomy" id="35708"/>
    <lineage>
        <taxon>Eukaryota</taxon>
        <taxon>Viridiplantae</taxon>
        <taxon>Streptophyta</taxon>
        <taxon>Embryophyta</taxon>
        <taxon>Tracheophyta</taxon>
        <taxon>Spermatophyta</taxon>
        <taxon>Magnoliopsida</taxon>
        <taxon>Liliopsida</taxon>
        <taxon>Poales</taxon>
        <taxon>Poaceae</taxon>
        <taxon>PACMAD clade</taxon>
        <taxon>Arundinoideae</taxon>
        <taxon>Arundineae</taxon>
        <taxon>Arundo</taxon>
    </lineage>
</organism>
<sequence length="38" mass="4352">MLQKDGDFDEDVRHIIKAGETKWRQFLASFVTGGCHKS</sequence>
<reference evidence="1" key="1">
    <citation type="submission" date="2014-09" db="EMBL/GenBank/DDBJ databases">
        <authorList>
            <person name="Magalhaes I.L.F."/>
            <person name="Oliveira U."/>
            <person name="Santos F.R."/>
            <person name="Vidigal T.H.D.A."/>
            <person name="Brescovit A.D."/>
            <person name="Santos A.J."/>
        </authorList>
    </citation>
    <scope>NUCLEOTIDE SEQUENCE</scope>
    <source>
        <tissue evidence="1">Shoot tissue taken approximately 20 cm above the soil surface</tissue>
    </source>
</reference>
<name>A0A0A8ZD06_ARUDO</name>
<dbReference type="AlphaFoldDB" id="A0A0A8ZD06"/>
<proteinExistence type="predicted"/>
<reference evidence="1" key="2">
    <citation type="journal article" date="2015" name="Data Brief">
        <title>Shoot transcriptome of the giant reed, Arundo donax.</title>
        <authorList>
            <person name="Barrero R.A."/>
            <person name="Guerrero F.D."/>
            <person name="Moolhuijzen P."/>
            <person name="Goolsby J.A."/>
            <person name="Tidwell J."/>
            <person name="Bellgard S.E."/>
            <person name="Bellgard M.I."/>
        </authorList>
    </citation>
    <scope>NUCLEOTIDE SEQUENCE</scope>
    <source>
        <tissue evidence="1">Shoot tissue taken approximately 20 cm above the soil surface</tissue>
    </source>
</reference>
<accession>A0A0A8ZD06</accession>
<dbReference type="EMBL" id="GBRH01265138">
    <property type="protein sequence ID" value="JAD32757.1"/>
    <property type="molecule type" value="Transcribed_RNA"/>
</dbReference>